<feature type="transmembrane region" description="Helical" evidence="5">
    <location>
        <begin position="62"/>
        <end position="80"/>
    </location>
</feature>
<protein>
    <submittedName>
        <fullName evidence="7">BatA (Bacteroides aerotolerance operon)</fullName>
    </submittedName>
</protein>
<dbReference type="PANTHER" id="PTHR22550">
    <property type="entry name" value="SPORE GERMINATION PROTEIN"/>
    <property type="match status" value="1"/>
</dbReference>
<organism evidence="7">
    <name type="scientific">hydrothermal vent metagenome</name>
    <dbReference type="NCBI Taxonomy" id="652676"/>
    <lineage>
        <taxon>unclassified sequences</taxon>
        <taxon>metagenomes</taxon>
        <taxon>ecological metagenomes</taxon>
    </lineage>
</organism>
<proteinExistence type="predicted"/>
<name>A0A3B0Z653_9ZZZZ</name>
<keyword evidence="4 5" id="KW-0472">Membrane</keyword>
<evidence type="ECO:0000256" key="3">
    <source>
        <dbReference type="ARBA" id="ARBA00022989"/>
    </source>
</evidence>
<keyword evidence="2 5" id="KW-0812">Transmembrane</keyword>
<dbReference type="PROSITE" id="PS50234">
    <property type="entry name" value="VWFA"/>
    <property type="match status" value="1"/>
</dbReference>
<reference evidence="7" key="1">
    <citation type="submission" date="2018-06" db="EMBL/GenBank/DDBJ databases">
        <authorList>
            <person name="Zhirakovskaya E."/>
        </authorList>
    </citation>
    <scope>NUCLEOTIDE SEQUENCE</scope>
</reference>
<dbReference type="InterPro" id="IPR002035">
    <property type="entry name" value="VWF_A"/>
</dbReference>
<evidence type="ECO:0000313" key="7">
    <source>
        <dbReference type="EMBL" id="VAW87021.1"/>
    </source>
</evidence>
<keyword evidence="3 5" id="KW-1133">Transmembrane helix</keyword>
<sequence length="334" mass="37253">MIRFDTPLWLIGILLLLLGYMVSLKQQRRRSSPALSALRHPKYAILNNIATQQQKRSSATPWFWLIGCMLIFIALAGPHWHNPSPGQHANSRNIVFALDVSDSMRAEDFMIDNKVVNRLAMLKHIVDQFIQQQNGDRFSLIIFGDDAFTLAPLTSDPQLLRKLLSELKPDIAGIKTALGDAIALSVARLSRVDSQGLIIILTDGANTSGTLHPLQALHQAKQKNIPIYTVGIGSHRRVAFPKAELENPVLTHMPLDEALLQTIANETGGRYFRAETTELLANITQEISAIEAITEDQARPTTGTDTDGYWIPALLALMLLLLHHYRNRKNILPE</sequence>
<gene>
    <name evidence="7" type="ORF">MNBD_GAMMA16-589</name>
</gene>
<dbReference type="AlphaFoldDB" id="A0A3B0Z653"/>
<evidence type="ECO:0000256" key="1">
    <source>
        <dbReference type="ARBA" id="ARBA00022475"/>
    </source>
</evidence>
<dbReference type="InterPro" id="IPR036465">
    <property type="entry name" value="vWFA_dom_sf"/>
</dbReference>
<evidence type="ECO:0000256" key="5">
    <source>
        <dbReference type="SAM" id="Phobius"/>
    </source>
</evidence>
<feature type="domain" description="VWFA" evidence="6">
    <location>
        <begin position="93"/>
        <end position="287"/>
    </location>
</feature>
<dbReference type="PANTHER" id="PTHR22550:SF5">
    <property type="entry name" value="LEUCINE ZIPPER PROTEIN 4"/>
    <property type="match status" value="1"/>
</dbReference>
<evidence type="ECO:0000256" key="2">
    <source>
        <dbReference type="ARBA" id="ARBA00022692"/>
    </source>
</evidence>
<dbReference type="InterPro" id="IPR050768">
    <property type="entry name" value="UPF0353/GerABKA_families"/>
</dbReference>
<evidence type="ECO:0000256" key="4">
    <source>
        <dbReference type="ARBA" id="ARBA00023136"/>
    </source>
</evidence>
<keyword evidence="1" id="KW-1003">Cell membrane</keyword>
<dbReference type="SUPFAM" id="SSF53300">
    <property type="entry name" value="vWA-like"/>
    <property type="match status" value="1"/>
</dbReference>
<dbReference type="EMBL" id="UOFO01000109">
    <property type="protein sequence ID" value="VAW87021.1"/>
    <property type="molecule type" value="Genomic_DNA"/>
</dbReference>
<dbReference type="Pfam" id="PF00092">
    <property type="entry name" value="VWA"/>
    <property type="match status" value="1"/>
</dbReference>
<dbReference type="SMART" id="SM00327">
    <property type="entry name" value="VWA"/>
    <property type="match status" value="1"/>
</dbReference>
<dbReference type="Gene3D" id="3.40.50.410">
    <property type="entry name" value="von Willebrand factor, type A domain"/>
    <property type="match status" value="1"/>
</dbReference>
<feature type="transmembrane region" description="Helical" evidence="5">
    <location>
        <begin position="6"/>
        <end position="24"/>
    </location>
</feature>
<evidence type="ECO:0000259" key="6">
    <source>
        <dbReference type="PROSITE" id="PS50234"/>
    </source>
</evidence>
<accession>A0A3B0Z653</accession>